<evidence type="ECO:0000313" key="4">
    <source>
        <dbReference type="Proteomes" id="UP001162131"/>
    </source>
</evidence>
<dbReference type="InterPro" id="IPR000156">
    <property type="entry name" value="Ran_bind_dom"/>
</dbReference>
<dbReference type="Pfam" id="PF00638">
    <property type="entry name" value="Ran_BP1"/>
    <property type="match status" value="1"/>
</dbReference>
<dbReference type="Gene3D" id="2.30.29.30">
    <property type="entry name" value="Pleckstrin-homology domain (PH domain)/Phosphotyrosine-binding domain (PTB)"/>
    <property type="match status" value="1"/>
</dbReference>
<dbReference type="InterPro" id="IPR045255">
    <property type="entry name" value="RanBP1-like"/>
</dbReference>
<feature type="domain" description="RanBD1" evidence="2">
    <location>
        <begin position="35"/>
        <end position="160"/>
    </location>
</feature>
<dbReference type="SMART" id="SM00160">
    <property type="entry name" value="RanBD"/>
    <property type="match status" value="1"/>
</dbReference>
<evidence type="ECO:0000259" key="2">
    <source>
        <dbReference type="PROSITE" id="PS50196"/>
    </source>
</evidence>
<feature type="region of interest" description="Disordered" evidence="1">
    <location>
        <begin position="1"/>
        <end position="29"/>
    </location>
</feature>
<dbReference type="GO" id="GO:0005096">
    <property type="term" value="F:GTPase activator activity"/>
    <property type="evidence" value="ECO:0007669"/>
    <property type="project" value="TreeGrafter"/>
</dbReference>
<dbReference type="PROSITE" id="PS50196">
    <property type="entry name" value="RANBD1"/>
    <property type="match status" value="1"/>
</dbReference>
<dbReference type="PANTHER" id="PTHR23138:SF87">
    <property type="entry name" value="E3 SUMO-PROTEIN LIGASE RANBP2"/>
    <property type="match status" value="1"/>
</dbReference>
<accession>A0AAU9K348</accession>
<reference evidence="3" key="1">
    <citation type="submission" date="2021-09" db="EMBL/GenBank/DDBJ databases">
        <authorList>
            <consortium name="AG Swart"/>
            <person name="Singh M."/>
            <person name="Singh A."/>
            <person name="Seah K."/>
            <person name="Emmerich C."/>
        </authorList>
    </citation>
    <scope>NUCLEOTIDE SEQUENCE</scope>
    <source>
        <strain evidence="3">ATCC30299</strain>
    </source>
</reference>
<keyword evidence="4" id="KW-1185">Reference proteome</keyword>
<feature type="compositionally biased region" description="Acidic residues" evidence="1">
    <location>
        <begin position="16"/>
        <end position="25"/>
    </location>
</feature>
<dbReference type="GO" id="GO:0005737">
    <property type="term" value="C:cytoplasm"/>
    <property type="evidence" value="ECO:0007669"/>
    <property type="project" value="TreeGrafter"/>
</dbReference>
<name>A0AAU9K348_9CILI</name>
<dbReference type="GO" id="GO:0005643">
    <property type="term" value="C:nuclear pore"/>
    <property type="evidence" value="ECO:0007669"/>
    <property type="project" value="TreeGrafter"/>
</dbReference>
<comment type="caution">
    <text evidence="3">The sequence shown here is derived from an EMBL/GenBank/DDBJ whole genome shotgun (WGS) entry which is preliminary data.</text>
</comment>
<evidence type="ECO:0000256" key="1">
    <source>
        <dbReference type="SAM" id="MobiDB-lite"/>
    </source>
</evidence>
<dbReference type="PANTHER" id="PTHR23138">
    <property type="entry name" value="RAN BINDING PROTEIN"/>
    <property type="match status" value="1"/>
</dbReference>
<dbReference type="Proteomes" id="UP001162131">
    <property type="component" value="Unassembled WGS sequence"/>
</dbReference>
<protein>
    <recommendedName>
        <fullName evidence="2">RanBD1 domain-containing protein</fullName>
    </recommendedName>
</protein>
<dbReference type="EMBL" id="CAJZBQ010000053">
    <property type="protein sequence ID" value="CAG9331611.1"/>
    <property type="molecule type" value="Genomic_DNA"/>
</dbReference>
<dbReference type="SUPFAM" id="SSF50729">
    <property type="entry name" value="PH domain-like"/>
    <property type="match status" value="1"/>
</dbReference>
<gene>
    <name evidence="3" type="ORF">BSTOLATCC_MIC53676</name>
</gene>
<dbReference type="InterPro" id="IPR011993">
    <property type="entry name" value="PH-like_dom_sf"/>
</dbReference>
<organism evidence="3 4">
    <name type="scientific">Blepharisma stoltei</name>
    <dbReference type="NCBI Taxonomy" id="1481888"/>
    <lineage>
        <taxon>Eukaryota</taxon>
        <taxon>Sar</taxon>
        <taxon>Alveolata</taxon>
        <taxon>Ciliophora</taxon>
        <taxon>Postciliodesmatophora</taxon>
        <taxon>Heterotrichea</taxon>
        <taxon>Heterotrichida</taxon>
        <taxon>Blepharismidae</taxon>
        <taxon>Blepharisma</taxon>
    </lineage>
</organism>
<evidence type="ECO:0000313" key="3">
    <source>
        <dbReference type="EMBL" id="CAG9331611.1"/>
    </source>
</evidence>
<sequence length="184" mass="21121">MSEDVSAFLASKKEEDPAEEVENPEEEVKGDWKAVDLPEVEVVTGEENTDLIFKTRGKLYRWAEEQWKERGTGDVKLIRNKETKRVSLVMRQDNTKKVVANFILEEEPLCNLVPHAGSDKAWLWIAHDFSEGERQRTKFAMRLGTPEKSQEFKKAFDDARHFNHCVRSGLECAEAPVIVEEATN</sequence>
<dbReference type="AlphaFoldDB" id="A0AAU9K348"/>
<proteinExistence type="predicted"/>